<evidence type="ECO:0000256" key="1">
    <source>
        <dbReference type="SAM" id="Coils"/>
    </source>
</evidence>
<protein>
    <submittedName>
        <fullName evidence="2">Uncharacterized protein</fullName>
    </submittedName>
</protein>
<reference evidence="2 3" key="1">
    <citation type="submission" date="2009-07" db="EMBL/GenBank/DDBJ databases">
        <authorList>
            <person name="Madupu R."/>
            <person name="Sebastian Y."/>
            <person name="Durkin A.S."/>
            <person name="Torralba M."/>
            <person name="Methe B."/>
            <person name="Sutton G.G."/>
            <person name="Strausberg R.L."/>
            <person name="Nelson K.E."/>
        </authorList>
    </citation>
    <scope>NUCLEOTIDE SEQUENCE [LARGE SCALE GENOMIC DNA]</scope>
    <source>
        <strain evidence="2 3">RM3268</strain>
    </source>
</reference>
<dbReference type="AlphaFoldDB" id="C8PDQ1"/>
<dbReference type="EMBL" id="ACYG01000001">
    <property type="protein sequence ID" value="EEV19051.1"/>
    <property type="molecule type" value="Genomic_DNA"/>
</dbReference>
<dbReference type="OrthoDB" id="5363389at2"/>
<comment type="caution">
    <text evidence="2">The sequence shown here is derived from an EMBL/GenBank/DDBJ whole genome shotgun (WGS) entry which is preliminary data.</text>
</comment>
<accession>C8PDQ1</accession>
<dbReference type="STRING" id="824.CGRAC_0200"/>
<keyword evidence="1" id="KW-0175">Coiled coil</keyword>
<name>C8PDQ1_9BACT</name>
<keyword evidence="3" id="KW-1185">Reference proteome</keyword>
<evidence type="ECO:0000313" key="3">
    <source>
        <dbReference type="Proteomes" id="UP000005709"/>
    </source>
</evidence>
<sequence length="112" mass="12952">MNFKIYFGIIAALIFTCLALAGWNHSLKNTIEQLNKDIVFAKTQEIISSSNLQACNAKIDLQNERIKNMEVKNIKEVEQKVVTKFEKIKEPINGECQNKVKFYEELINEMAR</sequence>
<feature type="coiled-coil region" evidence="1">
    <location>
        <begin position="24"/>
        <end position="72"/>
    </location>
</feature>
<dbReference type="Proteomes" id="UP000005709">
    <property type="component" value="Unassembled WGS sequence"/>
</dbReference>
<organism evidence="2 3">
    <name type="scientific">Campylobacter gracilis RM3268</name>
    <dbReference type="NCBI Taxonomy" id="553220"/>
    <lineage>
        <taxon>Bacteria</taxon>
        <taxon>Pseudomonadati</taxon>
        <taxon>Campylobacterota</taxon>
        <taxon>Epsilonproteobacteria</taxon>
        <taxon>Campylobacterales</taxon>
        <taxon>Campylobacteraceae</taxon>
        <taxon>Campylobacter</taxon>
    </lineage>
</organism>
<dbReference type="RefSeq" id="WP_005868937.1">
    <property type="nucleotide sequence ID" value="NZ_ACYG01000001.1"/>
</dbReference>
<dbReference type="eggNOG" id="ENOG5032NZ6">
    <property type="taxonomic scope" value="Bacteria"/>
</dbReference>
<gene>
    <name evidence="2" type="ORF">CAMGR0001_2765</name>
</gene>
<proteinExistence type="predicted"/>
<evidence type="ECO:0000313" key="2">
    <source>
        <dbReference type="EMBL" id="EEV19051.1"/>
    </source>
</evidence>